<feature type="domain" description="Bacteroidetes PKD-like" evidence="1">
    <location>
        <begin position="116"/>
        <end position="181"/>
    </location>
</feature>
<feature type="domain" description="Bacteroidetes PKD-like" evidence="1">
    <location>
        <begin position="212"/>
        <end position="270"/>
    </location>
</feature>
<dbReference type="Proteomes" id="UP001219389">
    <property type="component" value="Unassembled WGS sequence"/>
</dbReference>
<dbReference type="Pfam" id="PF16820">
    <property type="entry name" value="PKD_3"/>
    <property type="match status" value="3"/>
</dbReference>
<reference evidence="6 7" key="1">
    <citation type="journal article" date="2019" name="Nat. Med.">
        <title>A library of human gut bacterial isolates paired with longitudinal multiomics data enables mechanistic microbiome research.</title>
        <authorList>
            <person name="Poyet M."/>
            <person name="Groussin M."/>
            <person name="Gibbons S.M."/>
            <person name="Avila-Pacheco J."/>
            <person name="Jiang X."/>
            <person name="Kearney S.M."/>
            <person name="Perrotta A.R."/>
            <person name="Berdy B."/>
            <person name="Zhao S."/>
            <person name="Lieberman T.D."/>
            <person name="Swanson P.K."/>
            <person name="Smith M."/>
            <person name="Roesemann S."/>
            <person name="Alexander J.E."/>
            <person name="Rich S.A."/>
            <person name="Livny J."/>
            <person name="Vlamakis H."/>
            <person name="Clish C."/>
            <person name="Bullock K."/>
            <person name="Deik A."/>
            <person name="Scott J."/>
            <person name="Pierce K.A."/>
            <person name="Xavier R.J."/>
            <person name="Alm E.J."/>
        </authorList>
    </citation>
    <scope>NUCLEOTIDE SEQUENCE [LARGE SCALE GENOMIC DNA]</scope>
    <source>
        <strain evidence="4 8">BIOML-A14</strain>
        <strain evidence="2 7">BIOML-A160</strain>
        <strain evidence="3 6">BIOML-A163</strain>
    </source>
</reference>
<dbReference type="EMBL" id="VWLB01000034">
    <property type="protein sequence ID" value="KAA3925790.1"/>
    <property type="molecule type" value="Genomic_DNA"/>
</dbReference>
<gene>
    <name evidence="4" type="ORF">F3B98_09125</name>
    <name evidence="3" type="ORF">F3D71_12205</name>
    <name evidence="2" type="ORF">F3F25_19060</name>
    <name evidence="5" type="ORF">PO382_06655</name>
</gene>
<dbReference type="RefSeq" id="WP_004312386.1">
    <property type="nucleotide sequence ID" value="NZ_CAAKNR010000217.1"/>
</dbReference>
<accession>A0A139LFK2</accession>
<evidence type="ECO:0000313" key="6">
    <source>
        <dbReference type="Proteomes" id="UP000323717"/>
    </source>
</evidence>
<protein>
    <submittedName>
        <fullName evidence="4">Cell surface protein</fullName>
    </submittedName>
    <submittedName>
        <fullName evidence="5">PKD-like domain-containing protein</fullName>
    </submittedName>
</protein>
<dbReference type="AlphaFoldDB" id="A0A139LFK2"/>
<evidence type="ECO:0000313" key="5">
    <source>
        <dbReference type="EMBL" id="MDC2741900.1"/>
    </source>
</evidence>
<evidence type="ECO:0000313" key="8">
    <source>
        <dbReference type="Proteomes" id="UP000435985"/>
    </source>
</evidence>
<dbReference type="Proteomes" id="UP000323717">
    <property type="component" value="Unassembled WGS sequence"/>
</dbReference>
<dbReference type="EMBL" id="VWFO01000008">
    <property type="protein sequence ID" value="KAA4664871.1"/>
    <property type="molecule type" value="Genomic_DNA"/>
</dbReference>
<proteinExistence type="predicted"/>
<comment type="caution">
    <text evidence="4">The sequence shown here is derived from an EMBL/GenBank/DDBJ whole genome shotgun (WGS) entry which is preliminary data.</text>
</comment>
<sequence length="570" mass="63948">MKHIILFLFVLLALISCVKEEEDSPLLSAPVITLKEESPIYKTKIGREITIAPVYENTDSETTFNWTIDGKSICTTSTLTFSADEAGRYFILISATNAGGTTEKEIRIDVFQLDVPTISIADADKGFKVLQGSELTITPIVDSFLETSYSWQINGEDISNELTCTLPTIELGEYQVRFATHNEDGDDEVTFKVEVCSPDQVDFNWTFLQTEYNMSAGRTIRIKPVDVNNALDAVYTWTVDNEQVQSGENDTYLFTSEQQGEHTVKVEMKNSYILATQTLKVNVCPPAGTYQRKISATSSASMNKVYEYLPAPGQFINENHNTTTMAEACTYAEERINQTAYVSLGGFGGYIIVGFDHSIVNDGDYNIAITGNAFDGSSEPGIVWVMQDENGDGLPNDTWYELRGSEYGKAETWQDYAVTYHKPTGIQLPTPWTDNHGQSGSIDYLGAFHRQDYYYPAWVKEKQYTLRGTRLKERNYDQSGNGTYWVNDSYEWGYADNFSAIDRLTDDDNYNAGPSDNHFKISHAVTFDGKDANLKYVDFIKVQVGVNSKSGWLGEISTEVFGIKDFNMLK</sequence>
<dbReference type="EMBL" id="VWLE01000152">
    <property type="protein sequence ID" value="KAA3951593.1"/>
    <property type="molecule type" value="Genomic_DNA"/>
</dbReference>
<evidence type="ECO:0000313" key="2">
    <source>
        <dbReference type="EMBL" id="KAA3925790.1"/>
    </source>
</evidence>
<dbReference type="Proteomes" id="UP000365824">
    <property type="component" value="Unassembled WGS sequence"/>
</dbReference>
<name>A0A139LFK2_BACOV</name>
<dbReference type="Proteomes" id="UP000435985">
    <property type="component" value="Unassembled WGS sequence"/>
</dbReference>
<dbReference type="PROSITE" id="PS51257">
    <property type="entry name" value="PROKAR_LIPOPROTEIN"/>
    <property type="match status" value="1"/>
</dbReference>
<evidence type="ECO:0000313" key="3">
    <source>
        <dbReference type="EMBL" id="KAA3951593.1"/>
    </source>
</evidence>
<dbReference type="STRING" id="28116.Bovatus_02160"/>
<evidence type="ECO:0000313" key="4">
    <source>
        <dbReference type="EMBL" id="KAA4664871.1"/>
    </source>
</evidence>
<reference evidence="5" key="2">
    <citation type="submission" date="2022-10" db="EMBL/GenBank/DDBJ databases">
        <title>Human gut microbiome strain richness.</title>
        <authorList>
            <person name="Chen-Liaw A."/>
        </authorList>
    </citation>
    <scope>NUCLEOTIDE SEQUENCE</scope>
    <source>
        <strain evidence="5">BSD2780120875st1_E1_BSD2780120875_150330</strain>
    </source>
</reference>
<evidence type="ECO:0000313" key="7">
    <source>
        <dbReference type="Proteomes" id="UP000365824"/>
    </source>
</evidence>
<evidence type="ECO:0000259" key="1">
    <source>
        <dbReference type="Pfam" id="PF16820"/>
    </source>
</evidence>
<organism evidence="4 8">
    <name type="scientific">Bacteroides ovatus</name>
    <dbReference type="NCBI Taxonomy" id="28116"/>
    <lineage>
        <taxon>Bacteria</taxon>
        <taxon>Pseudomonadati</taxon>
        <taxon>Bacteroidota</taxon>
        <taxon>Bacteroidia</taxon>
        <taxon>Bacteroidales</taxon>
        <taxon>Bacteroidaceae</taxon>
        <taxon>Bacteroides</taxon>
    </lineage>
</organism>
<feature type="domain" description="Bacteroidetes PKD-like" evidence="1">
    <location>
        <begin position="30"/>
        <end position="97"/>
    </location>
</feature>
<dbReference type="InterPro" id="IPR041696">
    <property type="entry name" value="PKD_3"/>
</dbReference>
<dbReference type="EMBL" id="JAQNZF010000007">
    <property type="protein sequence ID" value="MDC2741900.1"/>
    <property type="molecule type" value="Genomic_DNA"/>
</dbReference>